<evidence type="ECO:0008006" key="5">
    <source>
        <dbReference type="Google" id="ProtNLM"/>
    </source>
</evidence>
<proteinExistence type="predicted"/>
<gene>
    <name evidence="3" type="ORF">N5I32_14305</name>
</gene>
<keyword evidence="1" id="KW-0812">Transmembrane</keyword>
<feature type="transmembrane region" description="Helical" evidence="1">
    <location>
        <begin position="102"/>
        <end position="119"/>
    </location>
</feature>
<dbReference type="RefSeq" id="WP_261496547.1">
    <property type="nucleotide sequence ID" value="NZ_JAOCQF010000002.1"/>
</dbReference>
<protein>
    <recommendedName>
        <fullName evidence="5">VPLPA-CTERM protein sorting domain-containing protein</fullName>
    </recommendedName>
</protein>
<name>A0ABT2NSZ4_9RHOB</name>
<evidence type="ECO:0000313" key="3">
    <source>
        <dbReference type="EMBL" id="MCT8330694.1"/>
    </source>
</evidence>
<reference evidence="4" key="1">
    <citation type="submission" date="2023-07" db="EMBL/GenBank/DDBJ databases">
        <title>Defluviimonas sediminis sp. nov., isolated from mangrove sediment.</title>
        <authorList>
            <person name="Liu L."/>
            <person name="Li J."/>
            <person name="Huang Y."/>
            <person name="Pan J."/>
            <person name="Li M."/>
        </authorList>
    </citation>
    <scope>NUCLEOTIDE SEQUENCE [LARGE SCALE GENOMIC DNA]</scope>
    <source>
        <strain evidence="4">FT324</strain>
    </source>
</reference>
<sequence length="125" mass="12610">MKTGRRVLAVAVVGLLAAGPAVSGTVGFSSVQPRIFGYGATPSTASQPVHNILLGKPAIASLFALISGLKLDAVSASAFQRFSALNDKGTARPGSEVSAVPLPPAVAMLLAALAGLFALRRKRSA</sequence>
<evidence type="ECO:0000256" key="1">
    <source>
        <dbReference type="SAM" id="Phobius"/>
    </source>
</evidence>
<dbReference type="Proteomes" id="UP001205601">
    <property type="component" value="Unassembled WGS sequence"/>
</dbReference>
<feature type="chain" id="PRO_5046388884" description="VPLPA-CTERM protein sorting domain-containing protein" evidence="2">
    <location>
        <begin position="24"/>
        <end position="125"/>
    </location>
</feature>
<dbReference type="EMBL" id="JAOCQF010000002">
    <property type="protein sequence ID" value="MCT8330694.1"/>
    <property type="molecule type" value="Genomic_DNA"/>
</dbReference>
<feature type="signal peptide" evidence="2">
    <location>
        <begin position="1"/>
        <end position="23"/>
    </location>
</feature>
<keyword evidence="1" id="KW-1133">Transmembrane helix</keyword>
<keyword evidence="1" id="KW-0472">Membrane</keyword>
<accession>A0ABT2NSZ4</accession>
<organism evidence="3 4">
    <name type="scientific">Albidovulum sediminis</name>
    <dbReference type="NCBI Taxonomy" id="3066345"/>
    <lineage>
        <taxon>Bacteria</taxon>
        <taxon>Pseudomonadati</taxon>
        <taxon>Pseudomonadota</taxon>
        <taxon>Alphaproteobacteria</taxon>
        <taxon>Rhodobacterales</taxon>
        <taxon>Paracoccaceae</taxon>
        <taxon>Albidovulum</taxon>
    </lineage>
</organism>
<keyword evidence="4" id="KW-1185">Reference proteome</keyword>
<keyword evidence="2" id="KW-0732">Signal</keyword>
<comment type="caution">
    <text evidence="3">The sequence shown here is derived from an EMBL/GenBank/DDBJ whole genome shotgun (WGS) entry which is preliminary data.</text>
</comment>
<evidence type="ECO:0000256" key="2">
    <source>
        <dbReference type="SAM" id="SignalP"/>
    </source>
</evidence>
<evidence type="ECO:0000313" key="4">
    <source>
        <dbReference type="Proteomes" id="UP001205601"/>
    </source>
</evidence>